<keyword evidence="3 9" id="KW-0813">Transport</keyword>
<evidence type="ECO:0000313" key="11">
    <source>
        <dbReference type="Proteomes" id="UP000078550"/>
    </source>
</evidence>
<dbReference type="SUPFAM" id="SSF103506">
    <property type="entry name" value="Mitochondrial carrier"/>
    <property type="match status" value="1"/>
</dbReference>
<dbReference type="GO" id="GO:0016020">
    <property type="term" value="C:membrane"/>
    <property type="evidence" value="ECO:0007669"/>
    <property type="project" value="UniProtKB-SubCell"/>
</dbReference>
<accession>A0A1A8YI84</accession>
<evidence type="ECO:0000256" key="1">
    <source>
        <dbReference type="ARBA" id="ARBA00004141"/>
    </source>
</evidence>
<organism evidence="10 11">
    <name type="scientific">Plasmodium ovale wallikeri</name>
    <dbReference type="NCBI Taxonomy" id="864142"/>
    <lineage>
        <taxon>Eukaryota</taxon>
        <taxon>Sar</taxon>
        <taxon>Alveolata</taxon>
        <taxon>Apicomplexa</taxon>
        <taxon>Aconoidasida</taxon>
        <taxon>Haemosporida</taxon>
        <taxon>Plasmodiidae</taxon>
        <taxon>Plasmodium</taxon>
        <taxon>Plasmodium (Plasmodium)</taxon>
    </lineage>
</organism>
<feature type="repeat" description="Solcar" evidence="8">
    <location>
        <begin position="6"/>
        <end position="95"/>
    </location>
</feature>
<dbReference type="InterPro" id="IPR023395">
    <property type="entry name" value="MCP_dom_sf"/>
</dbReference>
<dbReference type="InterPro" id="IPR018108">
    <property type="entry name" value="MCP_transmembrane"/>
</dbReference>
<evidence type="ECO:0000313" key="10">
    <source>
        <dbReference type="EMBL" id="SBT31256.1"/>
    </source>
</evidence>
<dbReference type="GO" id="GO:0055085">
    <property type="term" value="P:transmembrane transport"/>
    <property type="evidence" value="ECO:0007669"/>
    <property type="project" value="InterPro"/>
</dbReference>
<protein>
    <recommendedName>
        <fullName evidence="12">Mitochondrial carrier protein</fullName>
    </recommendedName>
</protein>
<sequence length="384" mass="45313">MQQFPEELLLFDKPKFEIGFSPLYFISYPLYNIQCRSILHKYLNHYDTSIAYNDFINIYKDEGLKGLYNGVIPMLAHIVSKRSIYYLLENIHYSLLKRIRKEKKRDSQDKKGSMSNYENRVFYEKENTNNFIGDVINFNIVKHMNFVKEENNCVKKKKKKKYFHLSFYHTLYEYISSILSYPLLNISTKMIIFQNNSKSLLQSKTERVFDFVFDFVFALVLSLEPTFTCSTRVPFSCFHADLRNIIHLTYAYDGVYGFFRGINNFLIIQSFDKLLNCFLYKTFSNRCSYDKVLTIKVVLSTCLNTIIAPYIQYSILNRSQSYVPGLCKDTTFNQFFRNFHWKSHLSNVSVGLAVAGVQLIIIALMPKDTPKNDEVVHKEKDEYF</sequence>
<dbReference type="GO" id="GO:0006862">
    <property type="term" value="P:nucleotide transport"/>
    <property type="evidence" value="ECO:0007669"/>
    <property type="project" value="InterPro"/>
</dbReference>
<dbReference type="Pfam" id="PF00153">
    <property type="entry name" value="Mito_carr"/>
    <property type="match status" value="1"/>
</dbReference>
<keyword evidence="5" id="KW-0677">Repeat</keyword>
<dbReference type="PROSITE" id="PS50920">
    <property type="entry name" value="SOLCAR"/>
    <property type="match status" value="1"/>
</dbReference>
<evidence type="ECO:0000256" key="3">
    <source>
        <dbReference type="ARBA" id="ARBA00022448"/>
    </source>
</evidence>
<dbReference type="InterPro" id="IPR044712">
    <property type="entry name" value="SLC25A32-like"/>
</dbReference>
<comment type="similarity">
    <text evidence="2 9">Belongs to the mitochondrial carrier (TC 2.A.29) family.</text>
</comment>
<evidence type="ECO:0000256" key="6">
    <source>
        <dbReference type="ARBA" id="ARBA00022989"/>
    </source>
</evidence>
<comment type="subcellular location">
    <subcellularLocation>
        <location evidence="1">Membrane</location>
        <topology evidence="1">Multi-pass membrane protein</topology>
    </subcellularLocation>
</comment>
<evidence type="ECO:0000256" key="2">
    <source>
        <dbReference type="ARBA" id="ARBA00006375"/>
    </source>
</evidence>
<name>A0A1A8YI84_PLAOA</name>
<evidence type="ECO:0000256" key="9">
    <source>
        <dbReference type="RuleBase" id="RU000488"/>
    </source>
</evidence>
<dbReference type="PANTHER" id="PTHR45683">
    <property type="entry name" value="MITOCHONDRIAL NICOTINAMIDE ADENINE DINUCLEOTIDE TRANSPORTER 1-RELATED-RELATED"/>
    <property type="match status" value="1"/>
</dbReference>
<evidence type="ECO:0008006" key="12">
    <source>
        <dbReference type="Google" id="ProtNLM"/>
    </source>
</evidence>
<evidence type="ECO:0000256" key="5">
    <source>
        <dbReference type="ARBA" id="ARBA00022737"/>
    </source>
</evidence>
<evidence type="ECO:0000256" key="4">
    <source>
        <dbReference type="ARBA" id="ARBA00022692"/>
    </source>
</evidence>
<dbReference type="EMBL" id="FLRE01000014">
    <property type="protein sequence ID" value="SBT31256.1"/>
    <property type="molecule type" value="Genomic_DNA"/>
</dbReference>
<proteinExistence type="inferred from homology"/>
<evidence type="ECO:0000256" key="7">
    <source>
        <dbReference type="ARBA" id="ARBA00023136"/>
    </source>
</evidence>
<gene>
    <name evidence="10" type="ORF">POVWA2_003210</name>
</gene>
<dbReference type="Gene3D" id="1.50.40.10">
    <property type="entry name" value="Mitochondrial carrier domain"/>
    <property type="match status" value="1"/>
</dbReference>
<dbReference type="Proteomes" id="UP000078550">
    <property type="component" value="Unassembled WGS sequence"/>
</dbReference>
<evidence type="ECO:0000256" key="8">
    <source>
        <dbReference type="PROSITE-ProRule" id="PRU00282"/>
    </source>
</evidence>
<dbReference type="AlphaFoldDB" id="A0A1A8YI84"/>
<reference evidence="11" key="1">
    <citation type="submission" date="2016-05" db="EMBL/GenBank/DDBJ databases">
        <authorList>
            <person name="Naeem Raeece"/>
        </authorList>
    </citation>
    <scope>NUCLEOTIDE SEQUENCE [LARGE SCALE GENOMIC DNA]</scope>
</reference>
<keyword evidence="6" id="KW-1133">Transmembrane helix</keyword>
<keyword evidence="7 8" id="KW-0472">Membrane</keyword>
<keyword evidence="4 8" id="KW-0812">Transmembrane</keyword>